<reference evidence="4" key="1">
    <citation type="submission" date="2018-06" db="EMBL/GenBank/DDBJ databases">
        <authorList>
            <person name="Zhirakovskaya E."/>
        </authorList>
    </citation>
    <scope>NUCLEOTIDE SEQUENCE</scope>
</reference>
<evidence type="ECO:0000256" key="2">
    <source>
        <dbReference type="ARBA" id="ARBA00023172"/>
    </source>
</evidence>
<proteinExistence type="predicted"/>
<dbReference type="InterPro" id="IPR003798">
    <property type="entry name" value="DNA_recombination_RmuC"/>
</dbReference>
<sequence>MQDILFVIGGRAIGLGEAIAAGAGMALFFLFVITVVAVTGQRRRSRDTADMEAQLRELAYLQSEMTGRMQSVVEQTSSGQSELKRALDERLDQVSHRMGLNLAENARATGDNLTRLAERLAVIDTAQRNLTELSNRVVGLQQILANKQTRGAFGQGRMEAIVADGLPKNSYSFQHTLSNGKRPDCVVKMPDTDQVIVIDAKFPLEGFSALKSSSSNVEAREASARVRIDVGKHVADIAERYRVPGETQDTLIMFVPSESLYADLFENFDDIIQKAYKVRVIIVSPNMLMLAVQTMQAVMKDAHMREQAGVIQLEVAKMMDDVGRLRDRVINLSKHFDQASRDIEQIMTSAQKITSRGNKIVALEFEDEVGGGADAPPARPALVAGE</sequence>
<keyword evidence="3" id="KW-0472">Membrane</keyword>
<feature type="transmembrane region" description="Helical" evidence="3">
    <location>
        <begin position="12"/>
        <end position="38"/>
    </location>
</feature>
<dbReference type="PANTHER" id="PTHR30563:SF0">
    <property type="entry name" value="DNA RECOMBINATION PROTEIN RMUC"/>
    <property type="match status" value="1"/>
</dbReference>
<organism evidence="4">
    <name type="scientific">hydrothermal vent metagenome</name>
    <dbReference type="NCBI Taxonomy" id="652676"/>
    <lineage>
        <taxon>unclassified sequences</taxon>
        <taxon>metagenomes</taxon>
        <taxon>ecological metagenomes</taxon>
    </lineage>
</organism>
<keyword evidence="3" id="KW-1133">Transmembrane helix</keyword>
<dbReference type="PANTHER" id="PTHR30563">
    <property type="entry name" value="DNA RECOMBINATION PROTEIN RMUC"/>
    <property type="match status" value="1"/>
</dbReference>
<name>A0A3B0TQY5_9ZZZZ</name>
<keyword evidence="3" id="KW-0812">Transmembrane</keyword>
<protein>
    <submittedName>
        <fullName evidence="4">DNA recombination protein RmuC</fullName>
    </submittedName>
</protein>
<accession>A0A3B0TQY5</accession>
<dbReference type="GO" id="GO:0006310">
    <property type="term" value="P:DNA recombination"/>
    <property type="evidence" value="ECO:0007669"/>
    <property type="project" value="UniProtKB-KW"/>
</dbReference>
<evidence type="ECO:0000256" key="3">
    <source>
        <dbReference type="SAM" id="Phobius"/>
    </source>
</evidence>
<dbReference type="EMBL" id="UOEM01000076">
    <property type="protein sequence ID" value="VAW14629.1"/>
    <property type="molecule type" value="Genomic_DNA"/>
</dbReference>
<gene>
    <name evidence="4" type="ORF">MNBD_ALPHA09-2164</name>
</gene>
<evidence type="ECO:0000313" key="4">
    <source>
        <dbReference type="EMBL" id="VAW14629.1"/>
    </source>
</evidence>
<dbReference type="AlphaFoldDB" id="A0A3B0TQY5"/>
<dbReference type="Pfam" id="PF02646">
    <property type="entry name" value="RmuC"/>
    <property type="match status" value="1"/>
</dbReference>
<keyword evidence="2" id="KW-0233">DNA recombination</keyword>
<keyword evidence="1" id="KW-0175">Coiled coil</keyword>
<evidence type="ECO:0000256" key="1">
    <source>
        <dbReference type="ARBA" id="ARBA00023054"/>
    </source>
</evidence>